<evidence type="ECO:0000313" key="3">
    <source>
        <dbReference type="Proteomes" id="UP000827133"/>
    </source>
</evidence>
<dbReference type="EMBL" id="JAHBCI010000006">
    <property type="protein sequence ID" value="KAG9499985.1"/>
    <property type="molecule type" value="Genomic_DNA"/>
</dbReference>
<evidence type="ECO:0000313" key="2">
    <source>
        <dbReference type="EMBL" id="KAG9499985.1"/>
    </source>
</evidence>
<sequence length="342" mass="38283">MSDVFTQLVIINCRPVSANDPNLSKRRNKSQSPLQISAILYGRAYGLVSKNIAEKFLGASEKHTSGLPSVVEISWALSGSEQDLETSQVHVIPELEQDLVLGDDPKELYQSVHLTPPANSQGSKPEEQGESTSCLEEALPFQFNTSEDFKIQGIIPKNQQSQETLEQLVARCRTRAQNPSPLHKTVASEPEQPEGLSKIRTDSLYGSFDISSNTSDSDGKWILPPPNDKLHRERTSLLQPSDADSLVDPSDNIAWELSTEASQVPSQSSQFHGWSLVETASADTHASTPEWVEDQDTTHEPQNDDFATHPGHRFWEWDVERQLWRRKGQDGSDERDWFEIPQ</sequence>
<name>A0A9P8INM4_9HYPO</name>
<reference evidence="2" key="1">
    <citation type="journal article" date="2021" name="Mol. Plant Microbe Interact.">
        <title>Telomere to telomere genome assembly of Fusarium musae F31, causal agent of crown rot disease of banana.</title>
        <authorList>
            <person name="Degradi L."/>
            <person name="Tava V."/>
            <person name="Kunova A."/>
            <person name="Cortesi P."/>
            <person name="Saracchi M."/>
            <person name="Pasquali M."/>
        </authorList>
    </citation>
    <scope>NUCLEOTIDE SEQUENCE</scope>
    <source>
        <strain evidence="2">F31</strain>
    </source>
</reference>
<dbReference type="KEGG" id="fmu:J7337_008449"/>
<dbReference type="AlphaFoldDB" id="A0A9P8INM4"/>
<feature type="region of interest" description="Disordered" evidence="1">
    <location>
        <begin position="176"/>
        <end position="196"/>
    </location>
</feature>
<dbReference type="Proteomes" id="UP000827133">
    <property type="component" value="Unassembled WGS sequence"/>
</dbReference>
<organism evidence="2 3">
    <name type="scientific">Fusarium musae</name>
    <dbReference type="NCBI Taxonomy" id="1042133"/>
    <lineage>
        <taxon>Eukaryota</taxon>
        <taxon>Fungi</taxon>
        <taxon>Dikarya</taxon>
        <taxon>Ascomycota</taxon>
        <taxon>Pezizomycotina</taxon>
        <taxon>Sordariomycetes</taxon>
        <taxon>Hypocreomycetidae</taxon>
        <taxon>Hypocreales</taxon>
        <taxon>Nectriaceae</taxon>
        <taxon>Fusarium</taxon>
    </lineage>
</organism>
<accession>A0A9P8INM4</accession>
<protein>
    <submittedName>
        <fullName evidence="2">Uncharacterized protein</fullName>
    </submittedName>
</protein>
<proteinExistence type="predicted"/>
<gene>
    <name evidence="2" type="ORF">J7337_008449</name>
</gene>
<dbReference type="RefSeq" id="XP_044678985.1">
    <property type="nucleotide sequence ID" value="XM_044826068.1"/>
</dbReference>
<dbReference type="GeneID" id="68316305"/>
<evidence type="ECO:0000256" key="1">
    <source>
        <dbReference type="SAM" id="MobiDB-lite"/>
    </source>
</evidence>
<feature type="region of interest" description="Disordered" evidence="1">
    <location>
        <begin position="113"/>
        <end position="134"/>
    </location>
</feature>
<comment type="caution">
    <text evidence="2">The sequence shown here is derived from an EMBL/GenBank/DDBJ whole genome shotgun (WGS) entry which is preliminary data.</text>
</comment>
<feature type="region of interest" description="Disordered" evidence="1">
    <location>
        <begin position="283"/>
        <end position="310"/>
    </location>
</feature>
<keyword evidence="3" id="KW-1185">Reference proteome</keyword>